<keyword evidence="3" id="KW-1185">Reference proteome</keyword>
<evidence type="ECO:0000313" key="3">
    <source>
        <dbReference type="Proteomes" id="UP000235786"/>
    </source>
</evidence>
<organism evidence="2 3">
    <name type="scientific">Hyaloscypha variabilis (strain UAMH 11265 / GT02V1 / F)</name>
    <name type="common">Meliniomyces variabilis</name>
    <dbReference type="NCBI Taxonomy" id="1149755"/>
    <lineage>
        <taxon>Eukaryota</taxon>
        <taxon>Fungi</taxon>
        <taxon>Dikarya</taxon>
        <taxon>Ascomycota</taxon>
        <taxon>Pezizomycotina</taxon>
        <taxon>Leotiomycetes</taxon>
        <taxon>Helotiales</taxon>
        <taxon>Hyaloscyphaceae</taxon>
        <taxon>Hyaloscypha</taxon>
        <taxon>Hyaloscypha variabilis</taxon>
    </lineage>
</organism>
<dbReference type="InterPro" id="IPR053013">
    <property type="entry name" value="LAT"/>
</dbReference>
<reference evidence="2 3" key="1">
    <citation type="submission" date="2016-04" db="EMBL/GenBank/DDBJ databases">
        <title>A degradative enzymes factory behind the ericoid mycorrhizal symbiosis.</title>
        <authorList>
            <consortium name="DOE Joint Genome Institute"/>
            <person name="Martino E."/>
            <person name="Morin E."/>
            <person name="Grelet G."/>
            <person name="Kuo A."/>
            <person name="Kohler A."/>
            <person name="Daghino S."/>
            <person name="Barry K."/>
            <person name="Choi C."/>
            <person name="Cichocki N."/>
            <person name="Clum A."/>
            <person name="Copeland A."/>
            <person name="Hainaut M."/>
            <person name="Haridas S."/>
            <person name="Labutti K."/>
            <person name="Lindquist E."/>
            <person name="Lipzen A."/>
            <person name="Khouja H.-R."/>
            <person name="Murat C."/>
            <person name="Ohm R."/>
            <person name="Olson A."/>
            <person name="Spatafora J."/>
            <person name="Veneault-Fourrey C."/>
            <person name="Henrissat B."/>
            <person name="Grigoriev I."/>
            <person name="Martin F."/>
            <person name="Perotto S."/>
        </authorList>
    </citation>
    <scope>NUCLEOTIDE SEQUENCE [LARGE SCALE GENOMIC DNA]</scope>
    <source>
        <strain evidence="2 3">F</strain>
    </source>
</reference>
<dbReference type="OrthoDB" id="3478670at2759"/>
<accession>A0A2J6R109</accession>
<evidence type="ECO:0000313" key="2">
    <source>
        <dbReference type="EMBL" id="PMD32195.1"/>
    </source>
</evidence>
<dbReference type="Proteomes" id="UP000235786">
    <property type="component" value="Unassembled WGS sequence"/>
</dbReference>
<gene>
    <name evidence="2" type="ORF">L207DRAFT_519014</name>
</gene>
<evidence type="ECO:0000259" key="1">
    <source>
        <dbReference type="Pfam" id="PF22998"/>
    </source>
</evidence>
<dbReference type="STRING" id="1149755.A0A2J6R109"/>
<dbReference type="InterPro" id="IPR055100">
    <property type="entry name" value="GNAT_LYC1-like"/>
</dbReference>
<dbReference type="EMBL" id="KZ613960">
    <property type="protein sequence ID" value="PMD32195.1"/>
    <property type="molecule type" value="Genomic_DNA"/>
</dbReference>
<sequence>MLFSDIGKRFYSEIGWKVLSGNRHLDFHVMSGKIPAAEGMQQATSLLDGDLKVLCEEDEAMIRKSMVMGDGAKTSMVIIPDVKHMEWHHMREDFICEKLFGKAAKVRGAMAGEPGKRVWIIWTRKYDAHPDDAEAGNVLYVLRLVIEGAVTGSEREKVKENLKAVIGSAQKEAEEWKLSVVRFWDPNPLVRELVKEMGLDVVEKEREDDAIASLRLNEGVGEEEIEWLANERYAWL</sequence>
<dbReference type="PANTHER" id="PTHR34815">
    <property type="entry name" value="LYSINE ACETYLTRANSFERASE"/>
    <property type="match status" value="1"/>
</dbReference>
<dbReference type="AlphaFoldDB" id="A0A2J6R109"/>
<feature type="domain" description="LYC1 C-terminal" evidence="1">
    <location>
        <begin position="40"/>
        <end position="235"/>
    </location>
</feature>
<name>A0A2J6R109_HYAVF</name>
<dbReference type="Pfam" id="PF22998">
    <property type="entry name" value="GNAT_LYC1-like"/>
    <property type="match status" value="1"/>
</dbReference>
<proteinExistence type="predicted"/>
<protein>
    <recommendedName>
        <fullName evidence="1">LYC1 C-terminal domain-containing protein</fullName>
    </recommendedName>
</protein>
<dbReference type="PANTHER" id="PTHR34815:SF2">
    <property type="entry name" value="N-ACETYLTRANSFERASE DOMAIN-CONTAINING PROTEIN"/>
    <property type="match status" value="1"/>
</dbReference>